<evidence type="ECO:0000256" key="8">
    <source>
        <dbReference type="ARBA" id="ARBA00038436"/>
    </source>
</evidence>
<dbReference type="InterPro" id="IPR055348">
    <property type="entry name" value="DctQ"/>
</dbReference>
<organism evidence="11 12">
    <name type="scientific">Variovorax defluvii</name>
    <dbReference type="NCBI Taxonomy" id="913761"/>
    <lineage>
        <taxon>Bacteria</taxon>
        <taxon>Pseudomonadati</taxon>
        <taxon>Pseudomonadota</taxon>
        <taxon>Betaproteobacteria</taxon>
        <taxon>Burkholderiales</taxon>
        <taxon>Comamonadaceae</taxon>
        <taxon>Variovorax</taxon>
    </lineage>
</organism>
<keyword evidence="2 9" id="KW-0813">Transport</keyword>
<feature type="transmembrane region" description="Helical" evidence="9">
    <location>
        <begin position="44"/>
        <end position="62"/>
    </location>
</feature>
<sequence>MYRRIERAAVNLAAILLFALMLLTFVDVAGRNLFNKPLTGASELTEILLALVIFLMLPQVARRNEHIVIDLIDQICSDRVRKALDIFACVLAAIMFGLIAWQCWILANRAMGYGDSTAALQIPVGPILYGLSVMAGIVAVASLLAIAPQHPKTEQSVDGEAAQEPVIV</sequence>
<evidence type="ECO:0000256" key="4">
    <source>
        <dbReference type="ARBA" id="ARBA00022519"/>
    </source>
</evidence>
<dbReference type="Pfam" id="PF04290">
    <property type="entry name" value="DctQ"/>
    <property type="match status" value="1"/>
</dbReference>
<comment type="caution">
    <text evidence="9">Lacks conserved residue(s) required for the propagation of feature annotation.</text>
</comment>
<keyword evidence="3" id="KW-1003">Cell membrane</keyword>
<comment type="subunit">
    <text evidence="9">The complex comprises the extracytoplasmic solute receptor protein and the two transmembrane proteins.</text>
</comment>
<evidence type="ECO:0000256" key="5">
    <source>
        <dbReference type="ARBA" id="ARBA00022692"/>
    </source>
</evidence>
<evidence type="ECO:0000256" key="7">
    <source>
        <dbReference type="ARBA" id="ARBA00023136"/>
    </source>
</evidence>
<evidence type="ECO:0000256" key="6">
    <source>
        <dbReference type="ARBA" id="ARBA00022989"/>
    </source>
</evidence>
<protein>
    <recommendedName>
        <fullName evidence="9">TRAP transporter small permease protein</fullName>
    </recommendedName>
</protein>
<keyword evidence="5 9" id="KW-0812">Transmembrane</keyword>
<dbReference type="EMBL" id="BAABGJ010000026">
    <property type="protein sequence ID" value="GAA4344180.1"/>
    <property type="molecule type" value="Genomic_DNA"/>
</dbReference>
<feature type="domain" description="Tripartite ATP-independent periplasmic transporters DctQ component" evidence="10">
    <location>
        <begin position="20"/>
        <end position="146"/>
    </location>
</feature>
<keyword evidence="12" id="KW-1185">Reference proteome</keyword>
<reference evidence="12" key="1">
    <citation type="journal article" date="2019" name="Int. J. Syst. Evol. Microbiol.">
        <title>The Global Catalogue of Microorganisms (GCM) 10K type strain sequencing project: providing services to taxonomists for standard genome sequencing and annotation.</title>
        <authorList>
            <consortium name="The Broad Institute Genomics Platform"/>
            <consortium name="The Broad Institute Genome Sequencing Center for Infectious Disease"/>
            <person name="Wu L."/>
            <person name="Ma J."/>
        </authorList>
    </citation>
    <scope>NUCLEOTIDE SEQUENCE [LARGE SCALE GENOMIC DNA]</scope>
    <source>
        <strain evidence="12">JCM 17804</strain>
    </source>
</reference>
<dbReference type="RefSeq" id="WP_345538483.1">
    <property type="nucleotide sequence ID" value="NZ_BAABGJ010000026.1"/>
</dbReference>
<proteinExistence type="inferred from homology"/>
<comment type="caution">
    <text evidence="11">The sequence shown here is derived from an EMBL/GenBank/DDBJ whole genome shotgun (WGS) entry which is preliminary data.</text>
</comment>
<dbReference type="PANTHER" id="PTHR35011">
    <property type="entry name" value="2,3-DIKETO-L-GULONATE TRAP TRANSPORTER SMALL PERMEASE PROTEIN YIAM"/>
    <property type="match status" value="1"/>
</dbReference>
<comment type="similarity">
    <text evidence="8 9">Belongs to the TRAP transporter small permease family.</text>
</comment>
<comment type="subcellular location">
    <subcellularLocation>
        <location evidence="1 9">Cell inner membrane</location>
        <topology evidence="1 9">Multi-pass membrane protein</topology>
    </subcellularLocation>
</comment>
<evidence type="ECO:0000313" key="11">
    <source>
        <dbReference type="EMBL" id="GAA4344180.1"/>
    </source>
</evidence>
<accession>A0ABP8HTI2</accession>
<evidence type="ECO:0000313" key="12">
    <source>
        <dbReference type="Proteomes" id="UP001500975"/>
    </source>
</evidence>
<dbReference type="Proteomes" id="UP001500975">
    <property type="component" value="Unassembled WGS sequence"/>
</dbReference>
<feature type="transmembrane region" description="Helical" evidence="9">
    <location>
        <begin position="127"/>
        <end position="147"/>
    </location>
</feature>
<dbReference type="PANTHER" id="PTHR35011:SF10">
    <property type="entry name" value="TRAP TRANSPORTER SMALL PERMEASE PROTEIN"/>
    <property type="match status" value="1"/>
</dbReference>
<evidence type="ECO:0000256" key="3">
    <source>
        <dbReference type="ARBA" id="ARBA00022475"/>
    </source>
</evidence>
<evidence type="ECO:0000259" key="10">
    <source>
        <dbReference type="Pfam" id="PF04290"/>
    </source>
</evidence>
<gene>
    <name evidence="11" type="ORF">GCM10023165_27150</name>
</gene>
<keyword evidence="6 9" id="KW-1133">Transmembrane helix</keyword>
<evidence type="ECO:0000256" key="9">
    <source>
        <dbReference type="RuleBase" id="RU369079"/>
    </source>
</evidence>
<keyword evidence="7 9" id="KW-0472">Membrane</keyword>
<dbReference type="InterPro" id="IPR007387">
    <property type="entry name" value="TRAP_DctQ"/>
</dbReference>
<keyword evidence="4 9" id="KW-0997">Cell inner membrane</keyword>
<evidence type="ECO:0000256" key="1">
    <source>
        <dbReference type="ARBA" id="ARBA00004429"/>
    </source>
</evidence>
<evidence type="ECO:0000256" key="2">
    <source>
        <dbReference type="ARBA" id="ARBA00022448"/>
    </source>
</evidence>
<comment type="function">
    <text evidence="9">Part of the tripartite ATP-independent periplasmic (TRAP) transport system.</text>
</comment>
<name>A0ABP8HTI2_9BURK</name>
<feature type="transmembrane region" description="Helical" evidence="9">
    <location>
        <begin position="83"/>
        <end position="107"/>
    </location>
</feature>